<dbReference type="PANTHER" id="PTHR43540">
    <property type="entry name" value="PEROXYUREIDOACRYLATE/UREIDOACRYLATE AMIDOHYDROLASE-RELATED"/>
    <property type="match status" value="1"/>
</dbReference>
<reference evidence="3" key="1">
    <citation type="submission" date="2018-05" db="EMBL/GenBank/DDBJ databases">
        <authorList>
            <person name="Lanie J.A."/>
            <person name="Ng W.-L."/>
            <person name="Kazmierczak K.M."/>
            <person name="Andrzejewski T.M."/>
            <person name="Davidsen T.M."/>
            <person name="Wayne K.J."/>
            <person name="Tettelin H."/>
            <person name="Glass J.I."/>
            <person name="Rusch D."/>
            <person name="Podicherti R."/>
            <person name="Tsui H.-C.T."/>
            <person name="Winkler M.E."/>
        </authorList>
    </citation>
    <scope>NUCLEOTIDE SEQUENCE</scope>
</reference>
<dbReference type="AlphaFoldDB" id="A0A382ZI18"/>
<dbReference type="Gene3D" id="3.40.50.850">
    <property type="entry name" value="Isochorismatase-like"/>
    <property type="match status" value="1"/>
</dbReference>
<dbReference type="InterPro" id="IPR036380">
    <property type="entry name" value="Isochorismatase-like_sf"/>
</dbReference>
<dbReference type="PANTHER" id="PTHR43540:SF1">
    <property type="entry name" value="ISOCHORISMATASE HYDROLASE"/>
    <property type="match status" value="1"/>
</dbReference>
<evidence type="ECO:0000256" key="1">
    <source>
        <dbReference type="ARBA" id="ARBA00022801"/>
    </source>
</evidence>
<protein>
    <recommendedName>
        <fullName evidence="2">Isochorismatase-like domain-containing protein</fullName>
    </recommendedName>
</protein>
<proteinExistence type="predicted"/>
<keyword evidence="1" id="KW-0378">Hydrolase</keyword>
<dbReference type="Pfam" id="PF00857">
    <property type="entry name" value="Isochorismatase"/>
    <property type="match status" value="1"/>
</dbReference>
<evidence type="ECO:0000259" key="2">
    <source>
        <dbReference type="Pfam" id="PF00857"/>
    </source>
</evidence>
<dbReference type="GO" id="GO:0016787">
    <property type="term" value="F:hydrolase activity"/>
    <property type="evidence" value="ECO:0007669"/>
    <property type="project" value="UniProtKB-KW"/>
</dbReference>
<sequence length="188" mass="20914">MKLRKKSPILICVDIQMGFLEEEYWGGGRNNRDAEIICSAIIEKWRKIGLEIIHIRHSSTNPSSKLHKDNEGFKFNPVAMPMPDEIVITKSVNSSFIGTNLKEIIDSKSCDTLVIVGLTTDHCVSTTTRMAGNYSYDTYLISDATATFNKVGINGEHFSSELIHSTALASLNGEFATVIDSNHLFKML</sequence>
<feature type="domain" description="Isochorismatase-like" evidence="2">
    <location>
        <begin position="9"/>
        <end position="182"/>
    </location>
</feature>
<dbReference type="SUPFAM" id="SSF52499">
    <property type="entry name" value="Isochorismatase-like hydrolases"/>
    <property type="match status" value="1"/>
</dbReference>
<dbReference type="CDD" id="cd01014">
    <property type="entry name" value="nicotinamidase_related"/>
    <property type="match status" value="1"/>
</dbReference>
<gene>
    <name evidence="3" type="ORF">METZ01_LOCUS448008</name>
</gene>
<organism evidence="3">
    <name type="scientific">marine metagenome</name>
    <dbReference type="NCBI Taxonomy" id="408172"/>
    <lineage>
        <taxon>unclassified sequences</taxon>
        <taxon>metagenomes</taxon>
        <taxon>ecological metagenomes</taxon>
    </lineage>
</organism>
<dbReference type="InterPro" id="IPR000868">
    <property type="entry name" value="Isochorismatase-like_dom"/>
</dbReference>
<evidence type="ECO:0000313" key="3">
    <source>
        <dbReference type="EMBL" id="SVD95154.1"/>
    </source>
</evidence>
<name>A0A382ZI18_9ZZZZ</name>
<accession>A0A382ZI18</accession>
<dbReference type="EMBL" id="UINC01184098">
    <property type="protein sequence ID" value="SVD95154.1"/>
    <property type="molecule type" value="Genomic_DNA"/>
</dbReference>
<dbReference type="InterPro" id="IPR050272">
    <property type="entry name" value="Isochorismatase-like_hydrls"/>
</dbReference>